<evidence type="ECO:0000256" key="4">
    <source>
        <dbReference type="ARBA" id="ARBA00022574"/>
    </source>
</evidence>
<dbReference type="SUPFAM" id="SSF50978">
    <property type="entry name" value="WD40 repeat-like"/>
    <property type="match status" value="1"/>
</dbReference>
<feature type="compositionally biased region" description="Basic and acidic residues" evidence="9">
    <location>
        <begin position="350"/>
        <end position="378"/>
    </location>
</feature>
<evidence type="ECO:0000256" key="1">
    <source>
        <dbReference type="ARBA" id="ARBA00004604"/>
    </source>
</evidence>
<evidence type="ECO:0000256" key="9">
    <source>
        <dbReference type="SAM" id="MobiDB-lite"/>
    </source>
</evidence>
<dbReference type="EMBL" id="JAULUE010002050">
    <property type="protein sequence ID" value="KAK5904137.1"/>
    <property type="molecule type" value="Genomic_DNA"/>
</dbReference>
<dbReference type="FunFam" id="2.130.10.10:FF:000287">
    <property type="entry name" value="WD repeat-containing protein 74"/>
    <property type="match status" value="1"/>
</dbReference>
<dbReference type="Proteomes" id="UP001335648">
    <property type="component" value="Unassembled WGS sequence"/>
</dbReference>
<evidence type="ECO:0000256" key="3">
    <source>
        <dbReference type="ARBA" id="ARBA00022553"/>
    </source>
</evidence>
<protein>
    <recommendedName>
        <fullName evidence="8">WD repeat-containing protein 74</fullName>
    </recommendedName>
</protein>
<evidence type="ECO:0000256" key="6">
    <source>
        <dbReference type="ARBA" id="ARBA00023242"/>
    </source>
</evidence>
<evidence type="ECO:0000313" key="10">
    <source>
        <dbReference type="EMBL" id="KAK5904137.1"/>
    </source>
</evidence>
<accession>A0AAN8CI49</accession>
<comment type="caution">
    <text evidence="10">The sequence shown here is derived from an EMBL/GenBank/DDBJ whole genome shotgun (WGS) entry which is preliminary data.</text>
</comment>
<organism evidence="10 11">
    <name type="scientific">Champsocephalus esox</name>
    <name type="common">pike icefish</name>
    <dbReference type="NCBI Taxonomy" id="159716"/>
    <lineage>
        <taxon>Eukaryota</taxon>
        <taxon>Metazoa</taxon>
        <taxon>Chordata</taxon>
        <taxon>Craniata</taxon>
        <taxon>Vertebrata</taxon>
        <taxon>Euteleostomi</taxon>
        <taxon>Actinopterygii</taxon>
        <taxon>Neopterygii</taxon>
        <taxon>Teleostei</taxon>
        <taxon>Neoteleostei</taxon>
        <taxon>Acanthomorphata</taxon>
        <taxon>Eupercaria</taxon>
        <taxon>Perciformes</taxon>
        <taxon>Notothenioidei</taxon>
        <taxon>Channichthyidae</taxon>
        <taxon>Champsocephalus</taxon>
    </lineage>
</organism>
<keyword evidence="3" id="KW-0597">Phosphoprotein</keyword>
<keyword evidence="6" id="KW-0539">Nucleus</keyword>
<dbReference type="InterPro" id="IPR037379">
    <property type="entry name" value="WDR74/Nsa1"/>
</dbReference>
<dbReference type="CDD" id="cd22857">
    <property type="entry name" value="WDR74"/>
    <property type="match status" value="1"/>
</dbReference>
<dbReference type="InterPro" id="IPR036322">
    <property type="entry name" value="WD40_repeat_dom_sf"/>
</dbReference>
<feature type="compositionally biased region" description="Acidic residues" evidence="9">
    <location>
        <begin position="339"/>
        <end position="349"/>
    </location>
</feature>
<comment type="subunit">
    <text evidence="7">Isoform 1 interacts (through WDR repeats) with NVL; the interaction is independent of RNA or pre-60S ribosome particles. Isoform 2 does not interact with NVL. Interacts with MTREX; the interaction dissociation in a late stage of rRNA synthesis is required for appropriate maturation of pre-60S particles and depends on the ATPase activity of NVL.</text>
</comment>
<keyword evidence="4" id="KW-0853">WD repeat</keyword>
<dbReference type="PANTHER" id="PTHR16038:SF4">
    <property type="entry name" value="WD REPEAT-CONTAINING PROTEIN 74"/>
    <property type="match status" value="1"/>
</dbReference>
<dbReference type="Gene3D" id="2.130.10.10">
    <property type="entry name" value="YVTN repeat-like/Quinoprotein amine dehydrogenase"/>
    <property type="match status" value="2"/>
</dbReference>
<evidence type="ECO:0000256" key="8">
    <source>
        <dbReference type="ARBA" id="ARBA00070569"/>
    </source>
</evidence>
<reference evidence="10 11" key="1">
    <citation type="journal article" date="2023" name="Mol. Biol. Evol.">
        <title>Genomics of Secondarily Temperate Adaptation in the Only Non-Antarctic Icefish.</title>
        <authorList>
            <person name="Rivera-Colon A.G."/>
            <person name="Rayamajhi N."/>
            <person name="Minhas B.F."/>
            <person name="Madrigal G."/>
            <person name="Bilyk K.T."/>
            <person name="Yoon V."/>
            <person name="Hune M."/>
            <person name="Gregory S."/>
            <person name="Cheng C.H.C."/>
            <person name="Catchen J.M."/>
        </authorList>
    </citation>
    <scope>NUCLEOTIDE SEQUENCE [LARGE SCALE GENOMIC DNA]</scope>
    <source>
        <strain evidence="10">JC2023a</strain>
    </source>
</reference>
<keyword evidence="11" id="KW-1185">Reference proteome</keyword>
<evidence type="ECO:0000256" key="7">
    <source>
        <dbReference type="ARBA" id="ARBA00065913"/>
    </source>
</evidence>
<dbReference type="PANTHER" id="PTHR16038">
    <property type="entry name" value="NOP SEVEN ASSOCIATED PROTEIN 1"/>
    <property type="match status" value="1"/>
</dbReference>
<proteinExistence type="predicted"/>
<feature type="region of interest" description="Disordered" evidence="9">
    <location>
        <begin position="324"/>
        <end position="378"/>
    </location>
</feature>
<dbReference type="AlphaFoldDB" id="A0AAN8CI49"/>
<gene>
    <name evidence="10" type="ORF">CesoFtcFv8_005729</name>
</gene>
<dbReference type="InterPro" id="IPR015943">
    <property type="entry name" value="WD40/YVTN_repeat-like_dom_sf"/>
</dbReference>
<keyword evidence="5" id="KW-0677">Repeat</keyword>
<comment type="subcellular location">
    <subcellularLocation>
        <location evidence="1">Nucleus</location>
        <location evidence="1">Nucleolus</location>
    </subcellularLocation>
</comment>
<dbReference type="GO" id="GO:0030687">
    <property type="term" value="C:preribosome, large subunit precursor"/>
    <property type="evidence" value="ECO:0007669"/>
    <property type="project" value="TreeGrafter"/>
</dbReference>
<dbReference type="GO" id="GO:0005730">
    <property type="term" value="C:nucleolus"/>
    <property type="evidence" value="ECO:0007669"/>
    <property type="project" value="UniProtKB-SubCell"/>
</dbReference>
<evidence type="ECO:0000256" key="5">
    <source>
        <dbReference type="ARBA" id="ARBA00022737"/>
    </source>
</evidence>
<sequence length="378" mass="41729">MADSSRLCSVFLGSETGILKGVSLSRKQAFNFCNTQHLSRDEEVRVLVWGDRAETDLLLGARDGSVKTFSLEKGSFTETRSCGDPQEGGFTGLEVLEEGGLVTCQETGTIRVWREASSAPVAEVVTGKNVCRMRQNPAQRNKMATGGKENGLKIWDLENPKNPPAFSARNLKDDWLDLKRAQWVRDVAFMPQSEKVVTCTGYHQVHIHDPSSPQRRPVMEMEFGDHPLTALSLPTGGTSVVVGNTRGEVAVLDLRKGLVRGALKGLCGGVRALQCHPSLPIVASCGLDRFLRIHSLEDRKLQHKVYLKSRLNCLLLASQREEWGGGAGAGGEEVKKEEEGGEEDDEVWENMERVEEQGKRKSTTEEEEVLKRSKKGED</sequence>
<name>A0AAN8CI49_9TELE</name>
<dbReference type="GO" id="GO:0042273">
    <property type="term" value="P:ribosomal large subunit biogenesis"/>
    <property type="evidence" value="ECO:0007669"/>
    <property type="project" value="InterPro"/>
</dbReference>
<dbReference type="GO" id="GO:0016070">
    <property type="term" value="P:RNA metabolic process"/>
    <property type="evidence" value="ECO:0007669"/>
    <property type="project" value="UniProtKB-ARBA"/>
</dbReference>
<dbReference type="FunFam" id="2.130.10.10:FF:000214">
    <property type="entry name" value="WD repeat-containing protein 74"/>
    <property type="match status" value="1"/>
</dbReference>
<evidence type="ECO:0000256" key="2">
    <source>
        <dbReference type="ARBA" id="ARBA00022481"/>
    </source>
</evidence>
<dbReference type="InterPro" id="IPR001680">
    <property type="entry name" value="WD40_rpt"/>
</dbReference>
<dbReference type="Pfam" id="PF00400">
    <property type="entry name" value="WD40"/>
    <property type="match status" value="1"/>
</dbReference>
<evidence type="ECO:0000313" key="11">
    <source>
        <dbReference type="Proteomes" id="UP001335648"/>
    </source>
</evidence>
<dbReference type="SMART" id="SM00320">
    <property type="entry name" value="WD40"/>
    <property type="match status" value="4"/>
</dbReference>
<keyword evidence="2" id="KW-0488">Methylation</keyword>